<dbReference type="RefSeq" id="WP_057840117.1">
    <property type="nucleotide sequence ID" value="NZ_LLXZ01000209.1"/>
</dbReference>
<organism evidence="2 3">
    <name type="scientific">Bradyrhizobium jicamae</name>
    <dbReference type="NCBI Taxonomy" id="280332"/>
    <lineage>
        <taxon>Bacteria</taxon>
        <taxon>Pseudomonadati</taxon>
        <taxon>Pseudomonadota</taxon>
        <taxon>Alphaproteobacteria</taxon>
        <taxon>Hyphomicrobiales</taxon>
        <taxon>Nitrobacteraceae</taxon>
        <taxon>Bradyrhizobium</taxon>
    </lineage>
</organism>
<reference evidence="2 3" key="1">
    <citation type="submission" date="2014-03" db="EMBL/GenBank/DDBJ databases">
        <title>Bradyrhizobium valentinum sp. nov., isolated from effective nodules of Lupinus mariae-josephae, a lupine endemic of basic-lime soils in Eastern Spain.</title>
        <authorList>
            <person name="Duran D."/>
            <person name="Rey L."/>
            <person name="Navarro A."/>
            <person name="Busquets A."/>
            <person name="Imperial J."/>
            <person name="Ruiz-Argueso T."/>
        </authorList>
    </citation>
    <scope>NUCLEOTIDE SEQUENCE [LARGE SCALE GENOMIC DNA]</scope>
    <source>
        <strain evidence="2 3">PAC68</strain>
    </source>
</reference>
<sequence length="99" mass="10678">MNAAIDPADIPEPPPHQSIPDLVDVVDPDACAVRRAAIIAQAHATLRDPDPDPDPDPEPDEEADENDLDEDDLAADDDDAPSYTPRPPITPRQLRRAAS</sequence>
<dbReference type="Proteomes" id="UP000050863">
    <property type="component" value="Unassembled WGS sequence"/>
</dbReference>
<feature type="region of interest" description="Disordered" evidence="1">
    <location>
        <begin position="42"/>
        <end position="99"/>
    </location>
</feature>
<dbReference type="EMBL" id="LLXZ01000209">
    <property type="protein sequence ID" value="KRQ95329.1"/>
    <property type="molecule type" value="Genomic_DNA"/>
</dbReference>
<proteinExistence type="predicted"/>
<comment type="caution">
    <text evidence="2">The sequence shown here is derived from an EMBL/GenBank/DDBJ whole genome shotgun (WGS) entry which is preliminary data.</text>
</comment>
<name>A0A0R3KHS6_9BRAD</name>
<dbReference type="AlphaFoldDB" id="A0A0R3KHS6"/>
<gene>
    <name evidence="2" type="ORF">CQ12_40045</name>
</gene>
<evidence type="ECO:0000256" key="1">
    <source>
        <dbReference type="SAM" id="MobiDB-lite"/>
    </source>
</evidence>
<evidence type="ECO:0000313" key="2">
    <source>
        <dbReference type="EMBL" id="KRQ95329.1"/>
    </source>
</evidence>
<accession>A0A0R3KHS6</accession>
<keyword evidence="3" id="KW-1185">Reference proteome</keyword>
<protein>
    <submittedName>
        <fullName evidence="2">Uncharacterized protein</fullName>
    </submittedName>
</protein>
<evidence type="ECO:0000313" key="3">
    <source>
        <dbReference type="Proteomes" id="UP000050863"/>
    </source>
</evidence>
<feature type="region of interest" description="Disordered" evidence="1">
    <location>
        <begin position="1"/>
        <end position="22"/>
    </location>
</feature>
<feature type="compositionally biased region" description="Acidic residues" evidence="1">
    <location>
        <begin position="51"/>
        <end position="80"/>
    </location>
</feature>